<dbReference type="AlphaFoldDB" id="A0A1C7MLD4"/>
<dbReference type="PANTHER" id="PTHR22893:SF91">
    <property type="entry name" value="NADPH DEHYDROGENASE 2-RELATED"/>
    <property type="match status" value="1"/>
</dbReference>
<dbReference type="GO" id="GO:0010181">
    <property type="term" value="F:FMN binding"/>
    <property type="evidence" value="ECO:0007669"/>
    <property type="project" value="InterPro"/>
</dbReference>
<dbReference type="OrthoDB" id="276546at2759"/>
<accession>A0A1C7MLD4</accession>
<name>A0A1C7MLD4_GRIFR</name>
<sequence length="390" mass="43474">MKPCEQKHSSLHSHTAIRPTRYGPRPSLSSSIAHKRFVKAMSSNLKLFQPIQVGDMALSHRVVMCPLTRSRAHASHAHSDLAIEYYSQRASVPGTLLISEATFICAKAGGFRHVPGIWSTEQIAAWKRITDAVHIKGSFFFSSFGLWAVRLIQRPAPRPLTKSEIREYVEAFGTAASNAVHGAGFDGVEIHGANGYLVEQFLKDGVNTRTDEYGGSVENRCRFALEVVNSVVCAVGASKTAIRFSPWGDLYEERMKNPVPTFAHLTMKLKELYPDFAYIHVVEPAATGDRDRRVLQHESNNFIRDIWAPKALISAGGYTRKTALAVAERTGELIAFGRPFIGNPDLPLRLRYDIPLAASNRKTWYTHLSPKGYIDYPRADEDPRVVQSKL</sequence>
<evidence type="ECO:0000313" key="4">
    <source>
        <dbReference type="Proteomes" id="UP000092993"/>
    </source>
</evidence>
<dbReference type="OMA" id="YMECHDS"/>
<comment type="caution">
    <text evidence="3">The sequence shown here is derived from an EMBL/GenBank/DDBJ whole genome shotgun (WGS) entry which is preliminary data.</text>
</comment>
<protein>
    <submittedName>
        <fullName evidence="3">Putative NADPH dehydrogenase C5H10.10</fullName>
    </submittedName>
</protein>
<proteinExistence type="predicted"/>
<dbReference type="EMBL" id="LUGG01000002">
    <property type="protein sequence ID" value="OBZ77681.1"/>
    <property type="molecule type" value="Genomic_DNA"/>
</dbReference>
<evidence type="ECO:0000259" key="2">
    <source>
        <dbReference type="Pfam" id="PF00724"/>
    </source>
</evidence>
<dbReference type="CDD" id="cd02933">
    <property type="entry name" value="OYE_like_FMN"/>
    <property type="match status" value="1"/>
</dbReference>
<reference evidence="3 4" key="1">
    <citation type="submission" date="2016-03" db="EMBL/GenBank/DDBJ databases">
        <title>Whole genome sequencing of Grifola frondosa 9006-11.</title>
        <authorList>
            <person name="Min B."/>
            <person name="Park H."/>
            <person name="Kim J.-G."/>
            <person name="Cho H."/>
            <person name="Oh Y.-L."/>
            <person name="Kong W.-S."/>
            <person name="Choi I.-G."/>
        </authorList>
    </citation>
    <scope>NUCLEOTIDE SEQUENCE [LARGE SCALE GENOMIC DNA]</scope>
    <source>
        <strain evidence="3 4">9006-11</strain>
    </source>
</reference>
<gene>
    <name evidence="3" type="ORF">A0H81_02256</name>
</gene>
<feature type="region of interest" description="Disordered" evidence="1">
    <location>
        <begin position="1"/>
        <end position="28"/>
    </location>
</feature>
<dbReference type="GO" id="GO:0003959">
    <property type="term" value="F:NADPH dehydrogenase activity"/>
    <property type="evidence" value="ECO:0007669"/>
    <property type="project" value="TreeGrafter"/>
</dbReference>
<dbReference type="Proteomes" id="UP000092993">
    <property type="component" value="Unassembled WGS sequence"/>
</dbReference>
<dbReference type="PANTHER" id="PTHR22893">
    <property type="entry name" value="NADH OXIDOREDUCTASE-RELATED"/>
    <property type="match status" value="1"/>
</dbReference>
<dbReference type="STRING" id="5627.A0A1C7MLD4"/>
<dbReference type="InterPro" id="IPR045247">
    <property type="entry name" value="Oye-like"/>
</dbReference>
<keyword evidence="4" id="KW-1185">Reference proteome</keyword>
<feature type="domain" description="NADH:flavin oxidoreductase/NADH oxidase N-terminal" evidence="2">
    <location>
        <begin position="157"/>
        <end position="355"/>
    </location>
</feature>
<dbReference type="Gene3D" id="3.20.20.70">
    <property type="entry name" value="Aldolase class I"/>
    <property type="match status" value="1"/>
</dbReference>
<dbReference type="InterPro" id="IPR013785">
    <property type="entry name" value="Aldolase_TIM"/>
</dbReference>
<dbReference type="SUPFAM" id="SSF51395">
    <property type="entry name" value="FMN-linked oxidoreductases"/>
    <property type="match status" value="1"/>
</dbReference>
<organism evidence="3 4">
    <name type="scientific">Grifola frondosa</name>
    <name type="common">Maitake</name>
    <name type="synonym">Polyporus frondosus</name>
    <dbReference type="NCBI Taxonomy" id="5627"/>
    <lineage>
        <taxon>Eukaryota</taxon>
        <taxon>Fungi</taxon>
        <taxon>Dikarya</taxon>
        <taxon>Basidiomycota</taxon>
        <taxon>Agaricomycotina</taxon>
        <taxon>Agaricomycetes</taxon>
        <taxon>Polyporales</taxon>
        <taxon>Grifolaceae</taxon>
        <taxon>Grifola</taxon>
    </lineage>
</organism>
<evidence type="ECO:0000256" key="1">
    <source>
        <dbReference type="SAM" id="MobiDB-lite"/>
    </source>
</evidence>
<evidence type="ECO:0000313" key="3">
    <source>
        <dbReference type="EMBL" id="OBZ77681.1"/>
    </source>
</evidence>
<dbReference type="InterPro" id="IPR001155">
    <property type="entry name" value="OxRdtase_FMN_N"/>
</dbReference>
<dbReference type="Pfam" id="PF00724">
    <property type="entry name" value="Oxidored_FMN"/>
    <property type="match status" value="2"/>
</dbReference>
<feature type="domain" description="NADH:flavin oxidoreductase/NADH oxidase N-terminal" evidence="2">
    <location>
        <begin position="46"/>
        <end position="141"/>
    </location>
</feature>